<dbReference type="AlphaFoldDB" id="A0A504Z2N6"/>
<feature type="region of interest" description="Disordered" evidence="1">
    <location>
        <begin position="238"/>
        <end position="278"/>
    </location>
</feature>
<sequence length="393" mass="44631">MSSQPRPRKQRFPRADRPRRPYGPCARGGPTDDDFASDDDSLYFNKRPRHLSSSSTKPFRPLKSPYASRDNCLSNCRTDKRARDEHNEQERSRRRELAVIYELIRCSFSEDDLRYLEPYSGPKSIDKLSYPQVLQVAYHLLREEEHNLMLFERTLDEIKRIEKELVHVGLSVPQRPFYPSISDGYRKVVQVVDSLLKHDKNARTPDGVYEVTPAERAALGNLQLASLRPRAGSTYTDSMASVVPTTTGRSNYAEMQFSSRRARDDQSTSRARPSEVSHLNPMEGSLIWHKVERKLRRSSSAASISGLESHTPQSYSSQLSEQFSGRGLFFSEDNWDANEDIKPLLNSLVPDTSDTEKDDDIKPLLGSLLPSVMGIEPADNDADVMVNFLPHLG</sequence>
<feature type="compositionally biased region" description="Polar residues" evidence="1">
    <location>
        <begin position="238"/>
        <end position="250"/>
    </location>
</feature>
<feature type="compositionally biased region" description="Basic and acidic residues" evidence="1">
    <location>
        <begin position="261"/>
        <end position="275"/>
    </location>
</feature>
<protein>
    <submittedName>
        <fullName evidence="2">Uncharacterized protein</fullName>
    </submittedName>
</protein>
<accession>A0A504Z2N6</accession>
<keyword evidence="3" id="KW-1185">Reference proteome</keyword>
<reference evidence="2 3" key="1">
    <citation type="submission" date="2019-04" db="EMBL/GenBank/DDBJ databases">
        <title>Annotation for the trematode Fasciola gigantica.</title>
        <authorList>
            <person name="Choi Y.-J."/>
        </authorList>
    </citation>
    <scope>NUCLEOTIDE SEQUENCE [LARGE SCALE GENOMIC DNA]</scope>
    <source>
        <strain evidence="2">Uganda_cow_1</strain>
    </source>
</reference>
<name>A0A504Z2N6_FASGI</name>
<gene>
    <name evidence="2" type="ORF">FGIG_01327</name>
</gene>
<proteinExistence type="predicted"/>
<evidence type="ECO:0000313" key="3">
    <source>
        <dbReference type="Proteomes" id="UP000316759"/>
    </source>
</evidence>
<evidence type="ECO:0000256" key="1">
    <source>
        <dbReference type="SAM" id="MobiDB-lite"/>
    </source>
</evidence>
<dbReference type="EMBL" id="SUNJ01004647">
    <property type="protein sequence ID" value="TPP64238.1"/>
    <property type="molecule type" value="Genomic_DNA"/>
</dbReference>
<organism evidence="2 3">
    <name type="scientific">Fasciola gigantica</name>
    <name type="common">Giant liver fluke</name>
    <dbReference type="NCBI Taxonomy" id="46835"/>
    <lineage>
        <taxon>Eukaryota</taxon>
        <taxon>Metazoa</taxon>
        <taxon>Spiralia</taxon>
        <taxon>Lophotrochozoa</taxon>
        <taxon>Platyhelminthes</taxon>
        <taxon>Trematoda</taxon>
        <taxon>Digenea</taxon>
        <taxon>Plagiorchiida</taxon>
        <taxon>Echinostomata</taxon>
        <taxon>Echinostomatoidea</taxon>
        <taxon>Fasciolidae</taxon>
        <taxon>Fasciola</taxon>
    </lineage>
</organism>
<feature type="compositionally biased region" description="Basic residues" evidence="1">
    <location>
        <begin position="1"/>
        <end position="12"/>
    </location>
</feature>
<feature type="region of interest" description="Disordered" evidence="1">
    <location>
        <begin position="1"/>
        <end position="73"/>
    </location>
</feature>
<evidence type="ECO:0000313" key="2">
    <source>
        <dbReference type="EMBL" id="TPP64238.1"/>
    </source>
</evidence>
<dbReference type="Proteomes" id="UP000316759">
    <property type="component" value="Unassembled WGS sequence"/>
</dbReference>
<comment type="caution">
    <text evidence="2">The sequence shown here is derived from an EMBL/GenBank/DDBJ whole genome shotgun (WGS) entry which is preliminary data.</text>
</comment>
<dbReference type="OrthoDB" id="6246969at2759"/>
<feature type="compositionally biased region" description="Acidic residues" evidence="1">
    <location>
        <begin position="31"/>
        <end position="41"/>
    </location>
</feature>